<sequence length="1375" mass="155526">MASSSPLVVPVKLDAFVLNPAVCDGVEASEAKIAPITQPNYSYLRLQNDLLQNDVIRPIELHAAAPHDKNTRISHLGLVNGQVPDTPQLRPERLGVYLHWMIPRAYRTGAAATGPDADRSRRRRGVTPHLGLHDSPALQMPVFPETPNRWLVVRRIHQDKPVAPADAHCQPVTAWVVESDWMRTIDQFNDTNDDLWDIEASVSPYLKTGGLDPNAGSTLDQQAEVFIGGREKAADWKAEQSAGRERVSLGILNSSNQLFADYQPHNTNVFSTIDTFQCDDGRYLTEATADYFVLGWHADEDDDLLHLGRQDITRGERLDALSLALHGASAEEPVEEVQKWLESKENGRILCHGAMYDVKWHATQEPTTVPADEIAQDFQANESVAVGTTALDALLAYVRPHQVKDAEDVLAALGPLLQAQSESIEDRRAAADEVQNYNFSRYAGGSKYMLEIDQDNPAAPPSPTAVELLAKLNASQTLQDSTARQLQQLRWDLFALWWRFSTDKQRQEQTEKYQAETDELRRKIVALEAAVIAQDEAIKATQAEIKQEVSVELKEATAPAFSQQQDPTILLGNVQSGWPVDYLDALKVRLPTQIDQAGLPEIPETDDYGLQYQFLPDTLKDTAELLAREFIRYANKDSQSSRQQPEFTPPLYHEDERDQWKDRQPWFPLFLEWEAEYVHIDYEHWDMEERATGNDDPKFRYTVKPKPLWDLQIADRRTITGRILLLPQAAFSLQAQLERLYSSTPEEVLDKTGTTKEQRDALLKDVTKLPFISAPLDGFTNHLLTLAEGSHLKPNNRHPGGQPQPLEDAYTFSEEIGIGESEVKKMGLETDLTPYASLVRLSHTEDNDLPAFKPVTHGQFKLTKLNFFDKFGQAACVIDPRRDHDDYVCPCIGEYYEPQVYNDGSNDWPNVVDQPRNPGECEFLQMPPSINQQSRLHMNFVTFDEYQQQPYWRPVTEWENPIWGWVLVNYVNYGIQFFLPDGTFYREVRVAAPNHPNGTQATDKWLPFEPPSTDHPRQLDRLIDQFTNKEVNKDCREYLLAFMDLITAATLRAKSVPGAYSQCVNSLIGRPLALTNAGISLELGSDAKRGQSTFEDQEFKRLPRTLLPEKGNSVNPPPQYSFPLKLGDKDRSYDGLVGYFRAFDEFEEEDALDLGRLYTPYPREDPDKFPSDQIHLIGNENFPKLRAFWLDPEEYTTLEDGTAKFTVDRHRKQTAYCFLMDPFSPVNAYSSILPIEPLALPPWTWESALKRMTAFFHFGPLVVADDVPRYDATKRLKQDYDLTKEGEDSETVPGNNIKLPSLGVAEWSWLQPYPDPEASGDTAQVSRAGGDSKAEEVYMALDIGAIDPVPTWEKGPLTAVEGFLQMKRAITAPET</sequence>
<gene>
    <name evidence="2" type="ORF">ASPWEDRAFT_110740</name>
</gene>
<dbReference type="RefSeq" id="XP_040689683.1">
    <property type="nucleotide sequence ID" value="XM_040828202.1"/>
</dbReference>
<dbReference type="Proteomes" id="UP000184383">
    <property type="component" value="Unassembled WGS sequence"/>
</dbReference>
<name>A0A1L9RME6_ASPWE</name>
<evidence type="ECO:0000256" key="1">
    <source>
        <dbReference type="SAM" id="MobiDB-lite"/>
    </source>
</evidence>
<proteinExistence type="predicted"/>
<keyword evidence="3" id="KW-1185">Reference proteome</keyword>
<dbReference type="STRING" id="1073089.A0A1L9RME6"/>
<organism evidence="2 3">
    <name type="scientific">Aspergillus wentii DTO 134E9</name>
    <dbReference type="NCBI Taxonomy" id="1073089"/>
    <lineage>
        <taxon>Eukaryota</taxon>
        <taxon>Fungi</taxon>
        <taxon>Dikarya</taxon>
        <taxon>Ascomycota</taxon>
        <taxon>Pezizomycotina</taxon>
        <taxon>Eurotiomycetes</taxon>
        <taxon>Eurotiomycetidae</taxon>
        <taxon>Eurotiales</taxon>
        <taxon>Aspergillaceae</taxon>
        <taxon>Aspergillus</taxon>
        <taxon>Aspergillus subgen. Cremei</taxon>
    </lineage>
</organism>
<dbReference type="EMBL" id="KV878212">
    <property type="protein sequence ID" value="OJJ36007.1"/>
    <property type="molecule type" value="Genomic_DNA"/>
</dbReference>
<accession>A0A1L9RME6</accession>
<feature type="region of interest" description="Disordered" evidence="1">
    <location>
        <begin position="636"/>
        <end position="656"/>
    </location>
</feature>
<protein>
    <submittedName>
        <fullName evidence="2">Uncharacterized protein</fullName>
    </submittedName>
</protein>
<evidence type="ECO:0000313" key="3">
    <source>
        <dbReference type="Proteomes" id="UP000184383"/>
    </source>
</evidence>
<feature type="compositionally biased region" description="Polar residues" evidence="1">
    <location>
        <begin position="636"/>
        <end position="646"/>
    </location>
</feature>
<evidence type="ECO:0000313" key="2">
    <source>
        <dbReference type="EMBL" id="OJJ36007.1"/>
    </source>
</evidence>
<dbReference type="VEuPathDB" id="FungiDB:ASPWEDRAFT_110740"/>
<dbReference type="GeneID" id="63744050"/>
<reference evidence="3" key="1">
    <citation type="journal article" date="2017" name="Genome Biol.">
        <title>Comparative genomics reveals high biological diversity and specific adaptations in the industrially and medically important fungal genus Aspergillus.</title>
        <authorList>
            <person name="de Vries R.P."/>
            <person name="Riley R."/>
            <person name="Wiebenga A."/>
            <person name="Aguilar-Osorio G."/>
            <person name="Amillis S."/>
            <person name="Uchima C.A."/>
            <person name="Anderluh G."/>
            <person name="Asadollahi M."/>
            <person name="Askin M."/>
            <person name="Barry K."/>
            <person name="Battaglia E."/>
            <person name="Bayram O."/>
            <person name="Benocci T."/>
            <person name="Braus-Stromeyer S.A."/>
            <person name="Caldana C."/>
            <person name="Canovas D."/>
            <person name="Cerqueira G.C."/>
            <person name="Chen F."/>
            <person name="Chen W."/>
            <person name="Choi C."/>
            <person name="Clum A."/>
            <person name="Dos Santos R.A."/>
            <person name="Damasio A.R."/>
            <person name="Diallinas G."/>
            <person name="Emri T."/>
            <person name="Fekete E."/>
            <person name="Flipphi M."/>
            <person name="Freyberg S."/>
            <person name="Gallo A."/>
            <person name="Gournas C."/>
            <person name="Habgood R."/>
            <person name="Hainaut M."/>
            <person name="Harispe M.L."/>
            <person name="Henrissat B."/>
            <person name="Hilden K.S."/>
            <person name="Hope R."/>
            <person name="Hossain A."/>
            <person name="Karabika E."/>
            <person name="Karaffa L."/>
            <person name="Karanyi Z."/>
            <person name="Krasevec N."/>
            <person name="Kuo A."/>
            <person name="Kusch H."/>
            <person name="LaButti K."/>
            <person name="Lagendijk E.L."/>
            <person name="Lapidus A."/>
            <person name="Levasseur A."/>
            <person name="Lindquist E."/>
            <person name="Lipzen A."/>
            <person name="Logrieco A.F."/>
            <person name="MacCabe A."/>
            <person name="Maekelae M.R."/>
            <person name="Malavazi I."/>
            <person name="Melin P."/>
            <person name="Meyer V."/>
            <person name="Mielnichuk N."/>
            <person name="Miskei M."/>
            <person name="Molnar A.P."/>
            <person name="Mule G."/>
            <person name="Ngan C.Y."/>
            <person name="Orejas M."/>
            <person name="Orosz E."/>
            <person name="Ouedraogo J.P."/>
            <person name="Overkamp K.M."/>
            <person name="Park H.-S."/>
            <person name="Perrone G."/>
            <person name="Piumi F."/>
            <person name="Punt P.J."/>
            <person name="Ram A.F."/>
            <person name="Ramon A."/>
            <person name="Rauscher S."/>
            <person name="Record E."/>
            <person name="Riano-Pachon D.M."/>
            <person name="Robert V."/>
            <person name="Roehrig J."/>
            <person name="Ruller R."/>
            <person name="Salamov A."/>
            <person name="Salih N.S."/>
            <person name="Samson R.A."/>
            <person name="Sandor E."/>
            <person name="Sanguinetti M."/>
            <person name="Schuetze T."/>
            <person name="Sepcic K."/>
            <person name="Shelest E."/>
            <person name="Sherlock G."/>
            <person name="Sophianopoulou V."/>
            <person name="Squina F.M."/>
            <person name="Sun H."/>
            <person name="Susca A."/>
            <person name="Todd R.B."/>
            <person name="Tsang A."/>
            <person name="Unkles S.E."/>
            <person name="van de Wiele N."/>
            <person name="van Rossen-Uffink D."/>
            <person name="Oliveira J.V."/>
            <person name="Vesth T.C."/>
            <person name="Visser J."/>
            <person name="Yu J.-H."/>
            <person name="Zhou M."/>
            <person name="Andersen M.R."/>
            <person name="Archer D.B."/>
            <person name="Baker S.E."/>
            <person name="Benoit I."/>
            <person name="Brakhage A.A."/>
            <person name="Braus G.H."/>
            <person name="Fischer R."/>
            <person name="Frisvad J.C."/>
            <person name="Goldman G.H."/>
            <person name="Houbraken J."/>
            <person name="Oakley B."/>
            <person name="Pocsi I."/>
            <person name="Scazzocchio C."/>
            <person name="Seiboth B."/>
            <person name="vanKuyk P.A."/>
            <person name="Wortman J."/>
            <person name="Dyer P.S."/>
            <person name="Grigoriev I.V."/>
        </authorList>
    </citation>
    <scope>NUCLEOTIDE SEQUENCE [LARGE SCALE GENOMIC DNA]</scope>
    <source>
        <strain evidence="3">DTO 134E9</strain>
    </source>
</reference>
<dbReference type="OrthoDB" id="2992173at2759"/>